<sequence length="132" mass="14815">MDNYTQDQNEIRVAVHSVNQYQKITLSGKLIYGKTNEVKEKIIQMLTVAEGYIFDANGLKMIDSTGLGMLVTVVKQIKKQNCPIVIVVKPGIIRELFMIAKFDLIFSIVESEDEALQILSNEGSSCLPLDDY</sequence>
<name>A0A0U5BE30_9BACL</name>
<organism evidence="1 2">
    <name type="scientific">Aneurinibacillus soli</name>
    <dbReference type="NCBI Taxonomy" id="1500254"/>
    <lineage>
        <taxon>Bacteria</taxon>
        <taxon>Bacillati</taxon>
        <taxon>Bacillota</taxon>
        <taxon>Bacilli</taxon>
        <taxon>Bacillales</taxon>
        <taxon>Paenibacillaceae</taxon>
        <taxon>Aneurinibacillus group</taxon>
        <taxon>Aneurinibacillus</taxon>
    </lineage>
</organism>
<dbReference type="OrthoDB" id="2896981at2"/>
<dbReference type="EMBL" id="AP017312">
    <property type="protein sequence ID" value="BAU29846.1"/>
    <property type="molecule type" value="Genomic_DNA"/>
</dbReference>
<dbReference type="PANTHER" id="PTHR33495">
    <property type="entry name" value="ANTI-SIGMA FACTOR ANTAGONIST TM_1081-RELATED-RELATED"/>
    <property type="match status" value="1"/>
</dbReference>
<gene>
    <name evidence="1" type="ORF">CB4_04100</name>
</gene>
<dbReference type="GO" id="GO:0043856">
    <property type="term" value="F:anti-sigma factor antagonist activity"/>
    <property type="evidence" value="ECO:0007669"/>
    <property type="project" value="TreeGrafter"/>
</dbReference>
<dbReference type="InterPro" id="IPR036513">
    <property type="entry name" value="STAS_dom_sf"/>
</dbReference>
<dbReference type="Pfam" id="PF01740">
    <property type="entry name" value="STAS"/>
    <property type="match status" value="1"/>
</dbReference>
<dbReference type="PROSITE" id="PS50801">
    <property type="entry name" value="STAS"/>
    <property type="match status" value="1"/>
</dbReference>
<dbReference type="KEGG" id="asoc:CB4_04100"/>
<evidence type="ECO:0000313" key="2">
    <source>
        <dbReference type="Proteomes" id="UP000217696"/>
    </source>
</evidence>
<dbReference type="RefSeq" id="WP_096467486.1">
    <property type="nucleotide sequence ID" value="NZ_AP017312.1"/>
</dbReference>
<reference evidence="1 2" key="1">
    <citation type="submission" date="2015-12" db="EMBL/GenBank/DDBJ databases">
        <title>Genome sequence of Aneurinibacillus soli.</title>
        <authorList>
            <person name="Lee J.S."/>
            <person name="Lee K.C."/>
            <person name="Kim K.K."/>
            <person name="Lee B.W."/>
        </authorList>
    </citation>
    <scope>NUCLEOTIDE SEQUENCE [LARGE SCALE GENOMIC DNA]</scope>
    <source>
        <strain evidence="1 2">CB4</strain>
    </source>
</reference>
<dbReference type="CDD" id="cd07043">
    <property type="entry name" value="STAS_anti-anti-sigma_factors"/>
    <property type="match status" value="1"/>
</dbReference>
<dbReference type="InterPro" id="IPR002645">
    <property type="entry name" value="STAS_dom"/>
</dbReference>
<accession>A0A0U5BE30</accession>
<evidence type="ECO:0000313" key="1">
    <source>
        <dbReference type="EMBL" id="BAU29846.1"/>
    </source>
</evidence>
<dbReference type="AlphaFoldDB" id="A0A0U5BE30"/>
<proteinExistence type="predicted"/>
<dbReference type="Gene3D" id="3.30.750.24">
    <property type="entry name" value="STAS domain"/>
    <property type="match status" value="1"/>
</dbReference>
<dbReference type="Proteomes" id="UP000217696">
    <property type="component" value="Chromosome"/>
</dbReference>
<protein>
    <submittedName>
        <fullName evidence="1">STAS domain protein</fullName>
    </submittedName>
</protein>
<dbReference type="SUPFAM" id="SSF52091">
    <property type="entry name" value="SpoIIaa-like"/>
    <property type="match status" value="1"/>
</dbReference>
<keyword evidence="2" id="KW-1185">Reference proteome</keyword>